<comment type="similarity">
    <text evidence="1 9">Belongs to the GHMP kinase family. IspE subfamily.</text>
</comment>
<dbReference type="AlphaFoldDB" id="A0A9D2KSC4"/>
<dbReference type="HAMAP" id="MF_00061">
    <property type="entry name" value="IspE"/>
    <property type="match status" value="1"/>
</dbReference>
<keyword evidence="7 9" id="KW-0067">ATP-binding</keyword>
<dbReference type="PANTHER" id="PTHR43527">
    <property type="entry name" value="4-DIPHOSPHOCYTIDYL-2-C-METHYL-D-ERYTHRITOL KINASE, CHLOROPLASTIC"/>
    <property type="match status" value="1"/>
</dbReference>
<feature type="region of interest" description="Disordered" evidence="10">
    <location>
        <begin position="212"/>
        <end position="231"/>
    </location>
</feature>
<reference evidence="13" key="1">
    <citation type="journal article" date="2021" name="PeerJ">
        <title>Extensive microbial diversity within the chicken gut microbiome revealed by metagenomics and culture.</title>
        <authorList>
            <person name="Gilroy R."/>
            <person name="Ravi A."/>
            <person name="Getino M."/>
            <person name="Pursley I."/>
            <person name="Horton D.L."/>
            <person name="Alikhan N.F."/>
            <person name="Baker D."/>
            <person name="Gharbi K."/>
            <person name="Hall N."/>
            <person name="Watson M."/>
            <person name="Adriaenssens E.M."/>
            <person name="Foster-Nyarko E."/>
            <person name="Jarju S."/>
            <person name="Secka A."/>
            <person name="Antonio M."/>
            <person name="Oren A."/>
            <person name="Chaudhuri R.R."/>
            <person name="La Ragione R."/>
            <person name="Hildebrand F."/>
            <person name="Pallen M.J."/>
        </authorList>
    </citation>
    <scope>NUCLEOTIDE SEQUENCE</scope>
    <source>
        <strain evidence="13">5032</strain>
    </source>
</reference>
<dbReference type="InterPro" id="IPR036554">
    <property type="entry name" value="GHMP_kinase_C_sf"/>
</dbReference>
<dbReference type="GO" id="GO:0005524">
    <property type="term" value="F:ATP binding"/>
    <property type="evidence" value="ECO:0007669"/>
    <property type="project" value="UniProtKB-UniRule"/>
</dbReference>
<evidence type="ECO:0000256" key="6">
    <source>
        <dbReference type="ARBA" id="ARBA00022777"/>
    </source>
</evidence>
<protein>
    <recommendedName>
        <fullName evidence="3 9">4-diphosphocytidyl-2-C-methyl-D-erythritol kinase</fullName>
        <shortName evidence="9">CMK</shortName>
        <ecNumber evidence="2 9">2.7.1.148</ecNumber>
    </recommendedName>
    <alternativeName>
        <fullName evidence="8 9">4-(cytidine-5'-diphospho)-2-C-methyl-D-erythritol kinase</fullName>
    </alternativeName>
</protein>
<dbReference type="Pfam" id="PF00288">
    <property type="entry name" value="GHMP_kinases_N"/>
    <property type="match status" value="1"/>
</dbReference>
<dbReference type="InterPro" id="IPR004424">
    <property type="entry name" value="IspE"/>
</dbReference>
<dbReference type="PIRSF" id="PIRSF010376">
    <property type="entry name" value="IspE"/>
    <property type="match status" value="1"/>
</dbReference>
<keyword evidence="4 9" id="KW-0808">Transferase</keyword>
<dbReference type="NCBIfam" id="TIGR00154">
    <property type="entry name" value="ispE"/>
    <property type="match status" value="1"/>
</dbReference>
<evidence type="ECO:0000259" key="12">
    <source>
        <dbReference type="Pfam" id="PF08544"/>
    </source>
</evidence>
<evidence type="ECO:0000256" key="5">
    <source>
        <dbReference type="ARBA" id="ARBA00022741"/>
    </source>
</evidence>
<dbReference type="GO" id="GO:0016114">
    <property type="term" value="P:terpenoid biosynthetic process"/>
    <property type="evidence" value="ECO:0007669"/>
    <property type="project" value="UniProtKB-UniRule"/>
</dbReference>
<dbReference type="SUPFAM" id="SSF54211">
    <property type="entry name" value="Ribosomal protein S5 domain 2-like"/>
    <property type="match status" value="1"/>
</dbReference>
<feature type="binding site" evidence="9">
    <location>
        <begin position="111"/>
        <end position="121"/>
    </location>
    <ligand>
        <name>ATP</name>
        <dbReference type="ChEBI" id="CHEBI:30616"/>
    </ligand>
</feature>
<comment type="pathway">
    <text evidence="9">Isoprenoid biosynthesis; isopentenyl diphosphate biosynthesis via DXP pathway; isopentenyl diphosphate from 1-deoxy-D-xylulose 5-phosphate: step 3/6.</text>
</comment>
<feature type="domain" description="GHMP kinase N-terminal" evidence="11">
    <location>
        <begin position="82"/>
        <end position="159"/>
    </location>
</feature>
<comment type="caution">
    <text evidence="13">The sequence shown here is derived from an EMBL/GenBank/DDBJ whole genome shotgun (WGS) entry which is preliminary data.</text>
</comment>
<evidence type="ECO:0000256" key="7">
    <source>
        <dbReference type="ARBA" id="ARBA00022840"/>
    </source>
</evidence>
<evidence type="ECO:0000313" key="14">
    <source>
        <dbReference type="Proteomes" id="UP000823821"/>
    </source>
</evidence>
<dbReference type="SUPFAM" id="SSF55060">
    <property type="entry name" value="GHMP Kinase, C-terminal domain"/>
    <property type="match status" value="1"/>
</dbReference>
<comment type="function">
    <text evidence="9">Catalyzes the phosphorylation of the position 2 hydroxy group of 4-diphosphocytidyl-2C-methyl-D-erythritol.</text>
</comment>
<evidence type="ECO:0000256" key="3">
    <source>
        <dbReference type="ARBA" id="ARBA00017473"/>
    </source>
</evidence>
<evidence type="ECO:0000256" key="8">
    <source>
        <dbReference type="ARBA" id="ARBA00032554"/>
    </source>
</evidence>
<evidence type="ECO:0000259" key="11">
    <source>
        <dbReference type="Pfam" id="PF00288"/>
    </source>
</evidence>
<dbReference type="InterPro" id="IPR006204">
    <property type="entry name" value="GHMP_kinase_N_dom"/>
</dbReference>
<dbReference type="InterPro" id="IPR020568">
    <property type="entry name" value="Ribosomal_Su5_D2-typ_SF"/>
</dbReference>
<dbReference type="Gene3D" id="3.30.230.10">
    <property type="match status" value="1"/>
</dbReference>
<accession>A0A9D2KSC4</accession>
<dbReference type="EC" id="2.7.1.148" evidence="2 9"/>
<sequence length="319" mass="33342">MPASDLPPSSAATAPGASLTAGCKVNLGLRITGVRADGYHELDSVFVPLAAPNDRLDIAPLPEAAPGIRVRCDAAILDPARNTLTKAYAAFCRLAAVPPPALEVRLHKGIPSGAGLGGGSSDAAALLRWLNSVSPAPLDEMTLAAAALSVGADVPFFLLNRPCRVRGIGEIIEPLELDLPETSLVLVCPEESISTPWAYRAYDALAAEKKREPAQGGLTTKEMQDNGTALSTMPDTRAAATACFRRRDALVMRNDLEEAVARHRPIIGAARQALTRCGAWAVVMSGSGSAVVGLVPAAKAEAAHAALMRDGWRTYVQTL</sequence>
<name>A0A9D2KSC4_9BACT</name>
<dbReference type="Pfam" id="PF08544">
    <property type="entry name" value="GHMP_kinases_C"/>
    <property type="match status" value="1"/>
</dbReference>
<evidence type="ECO:0000256" key="1">
    <source>
        <dbReference type="ARBA" id="ARBA00009684"/>
    </source>
</evidence>
<dbReference type="Proteomes" id="UP000823821">
    <property type="component" value="Unassembled WGS sequence"/>
</dbReference>
<feature type="active site" evidence="9">
    <location>
        <position position="153"/>
    </location>
</feature>
<evidence type="ECO:0000256" key="4">
    <source>
        <dbReference type="ARBA" id="ARBA00022679"/>
    </source>
</evidence>
<dbReference type="EMBL" id="DWZD01000040">
    <property type="protein sequence ID" value="HJA79291.1"/>
    <property type="molecule type" value="Genomic_DNA"/>
</dbReference>
<dbReference type="Gene3D" id="3.30.70.890">
    <property type="entry name" value="GHMP kinase, C-terminal domain"/>
    <property type="match status" value="1"/>
</dbReference>
<comment type="catalytic activity">
    <reaction evidence="9">
        <text>4-CDP-2-C-methyl-D-erythritol + ATP = 4-CDP-2-C-methyl-D-erythritol 2-phosphate + ADP + H(+)</text>
        <dbReference type="Rhea" id="RHEA:18437"/>
        <dbReference type="ChEBI" id="CHEBI:15378"/>
        <dbReference type="ChEBI" id="CHEBI:30616"/>
        <dbReference type="ChEBI" id="CHEBI:57823"/>
        <dbReference type="ChEBI" id="CHEBI:57919"/>
        <dbReference type="ChEBI" id="CHEBI:456216"/>
        <dbReference type="EC" id="2.7.1.148"/>
    </reaction>
</comment>
<evidence type="ECO:0000256" key="10">
    <source>
        <dbReference type="SAM" id="MobiDB-lite"/>
    </source>
</evidence>
<dbReference type="GO" id="GO:0019288">
    <property type="term" value="P:isopentenyl diphosphate biosynthetic process, methylerythritol 4-phosphate pathway"/>
    <property type="evidence" value="ECO:0007669"/>
    <property type="project" value="UniProtKB-UniRule"/>
</dbReference>
<keyword evidence="9" id="KW-0414">Isoprene biosynthesis</keyword>
<evidence type="ECO:0000256" key="9">
    <source>
        <dbReference type="HAMAP-Rule" id="MF_00061"/>
    </source>
</evidence>
<evidence type="ECO:0000256" key="2">
    <source>
        <dbReference type="ARBA" id="ARBA00012052"/>
    </source>
</evidence>
<reference evidence="13" key="2">
    <citation type="submission" date="2021-04" db="EMBL/GenBank/DDBJ databases">
        <authorList>
            <person name="Gilroy R."/>
        </authorList>
    </citation>
    <scope>NUCLEOTIDE SEQUENCE</scope>
    <source>
        <strain evidence="13">5032</strain>
    </source>
</reference>
<feature type="active site" evidence="9">
    <location>
        <position position="24"/>
    </location>
</feature>
<keyword evidence="6 9" id="KW-0418">Kinase</keyword>
<proteinExistence type="inferred from homology"/>
<dbReference type="GO" id="GO:0050515">
    <property type="term" value="F:4-(cytidine 5'-diphospho)-2-C-methyl-D-erythritol kinase activity"/>
    <property type="evidence" value="ECO:0007669"/>
    <property type="project" value="UniProtKB-UniRule"/>
</dbReference>
<dbReference type="InterPro" id="IPR014721">
    <property type="entry name" value="Ribsml_uS5_D2-typ_fold_subgr"/>
</dbReference>
<gene>
    <name evidence="9 13" type="primary">ispE</name>
    <name evidence="13" type="ORF">H9784_06970</name>
</gene>
<evidence type="ECO:0000313" key="13">
    <source>
        <dbReference type="EMBL" id="HJA79291.1"/>
    </source>
</evidence>
<organism evidence="13 14">
    <name type="scientific">Candidatus Desulfovibrio intestinavium</name>
    <dbReference type="NCBI Taxonomy" id="2838534"/>
    <lineage>
        <taxon>Bacteria</taxon>
        <taxon>Pseudomonadati</taxon>
        <taxon>Thermodesulfobacteriota</taxon>
        <taxon>Desulfovibrionia</taxon>
        <taxon>Desulfovibrionales</taxon>
        <taxon>Desulfovibrionaceae</taxon>
        <taxon>Desulfovibrio</taxon>
    </lineage>
</organism>
<dbReference type="InterPro" id="IPR013750">
    <property type="entry name" value="GHMP_kinase_C_dom"/>
</dbReference>
<feature type="domain" description="GHMP kinase C-terminal" evidence="12">
    <location>
        <begin position="253"/>
        <end position="307"/>
    </location>
</feature>
<keyword evidence="5 9" id="KW-0547">Nucleotide-binding</keyword>
<dbReference type="PANTHER" id="PTHR43527:SF2">
    <property type="entry name" value="4-DIPHOSPHOCYTIDYL-2-C-METHYL-D-ERYTHRITOL KINASE, CHLOROPLASTIC"/>
    <property type="match status" value="1"/>
</dbReference>